<evidence type="ECO:0000313" key="12">
    <source>
        <dbReference type="Proteomes" id="UP001281761"/>
    </source>
</evidence>
<organism evidence="11 12">
    <name type="scientific">Blattamonas nauphoetae</name>
    <dbReference type="NCBI Taxonomy" id="2049346"/>
    <lineage>
        <taxon>Eukaryota</taxon>
        <taxon>Metamonada</taxon>
        <taxon>Preaxostyla</taxon>
        <taxon>Oxymonadida</taxon>
        <taxon>Blattamonas</taxon>
    </lineage>
</organism>
<dbReference type="InterPro" id="IPR001650">
    <property type="entry name" value="Helicase_C-like"/>
</dbReference>
<evidence type="ECO:0000256" key="7">
    <source>
        <dbReference type="RuleBase" id="RU000492"/>
    </source>
</evidence>
<keyword evidence="3 7" id="KW-0378">Hydrolase</keyword>
<keyword evidence="5 7" id="KW-0067">ATP-binding</keyword>
<dbReference type="Pfam" id="PF00270">
    <property type="entry name" value="DEAD"/>
    <property type="match status" value="1"/>
</dbReference>
<feature type="short sequence motif" description="Q motif" evidence="6">
    <location>
        <begin position="27"/>
        <end position="55"/>
    </location>
</feature>
<dbReference type="PANTHER" id="PTHR47958">
    <property type="entry name" value="ATP-DEPENDENT RNA HELICASE DBP3"/>
    <property type="match status" value="1"/>
</dbReference>
<reference evidence="11 12" key="1">
    <citation type="journal article" date="2022" name="bioRxiv">
        <title>Genomics of Preaxostyla Flagellates Illuminates Evolutionary Transitions and the Path Towards Mitochondrial Loss.</title>
        <authorList>
            <person name="Novak L.V.F."/>
            <person name="Treitli S.C."/>
            <person name="Pyrih J."/>
            <person name="Halakuc P."/>
            <person name="Pipaliya S.V."/>
            <person name="Vacek V."/>
            <person name="Brzon O."/>
            <person name="Soukal P."/>
            <person name="Eme L."/>
            <person name="Dacks J.B."/>
            <person name="Karnkowska A."/>
            <person name="Elias M."/>
            <person name="Hampl V."/>
        </authorList>
    </citation>
    <scope>NUCLEOTIDE SEQUENCE [LARGE SCALE GENOMIC DNA]</scope>
    <source>
        <strain evidence="11">NAU3</strain>
        <tissue evidence="11">Gut</tissue>
    </source>
</reference>
<dbReference type="PROSITE" id="PS00039">
    <property type="entry name" value="DEAD_ATP_HELICASE"/>
    <property type="match status" value="1"/>
</dbReference>
<keyword evidence="4 7" id="KW-0347">Helicase</keyword>
<feature type="domain" description="Helicase ATP-binding" evidence="8">
    <location>
        <begin position="58"/>
        <end position="232"/>
    </location>
</feature>
<evidence type="ECO:0000256" key="1">
    <source>
        <dbReference type="ARBA" id="ARBA00012552"/>
    </source>
</evidence>
<sequence>MSPDQVQDFYRKNEVFVTGSTVPKPILEFYHAQFNPEIEDGLKRAGFSKPTLIQQISWPAALSGQDLIGIAETGSGKTLAFALPALTHIAAQRPVQSGDGPIAVCLAPTRELALQIEQEIAKYAPRRIRVTTLYGGVPRNPQIRALQGGVEICIATPGRLIDLLESNATNLRRTTFLVLDEADRMLDIGFEPQLRKIVSQIRKDRQTLMWSATWPREVQQLANDFLDQTNLVRFNIGSMDMTANERITQKFIFCTSMDKEGKFLRWLQENIQNGRMLIFANTKRDAEELTRLLRRNGVNALSLHGDKGQGERDWVMAEFKAGKAPLCVATDVASRGIDVKDIMYVVNYDIPKTIDSYIHRIGRTARFTSFSFLTLLQCITRWMFCLLFHSR</sequence>
<gene>
    <name evidence="11" type="ORF">BLNAU_2801</name>
</gene>
<dbReference type="EMBL" id="JARBJD010000012">
    <property type="protein sequence ID" value="KAK2962141.1"/>
    <property type="molecule type" value="Genomic_DNA"/>
</dbReference>
<keyword evidence="12" id="KW-1185">Reference proteome</keyword>
<dbReference type="GO" id="GO:0016787">
    <property type="term" value="F:hydrolase activity"/>
    <property type="evidence" value="ECO:0007669"/>
    <property type="project" value="UniProtKB-KW"/>
</dbReference>
<dbReference type="InterPro" id="IPR027417">
    <property type="entry name" value="P-loop_NTPase"/>
</dbReference>
<evidence type="ECO:0000256" key="3">
    <source>
        <dbReference type="ARBA" id="ARBA00022801"/>
    </source>
</evidence>
<comment type="similarity">
    <text evidence="7">Belongs to the DEAD box helicase family.</text>
</comment>
<dbReference type="PROSITE" id="PS51194">
    <property type="entry name" value="HELICASE_CTER"/>
    <property type="match status" value="1"/>
</dbReference>
<evidence type="ECO:0000256" key="2">
    <source>
        <dbReference type="ARBA" id="ARBA00022741"/>
    </source>
</evidence>
<dbReference type="PROSITE" id="PS51195">
    <property type="entry name" value="Q_MOTIF"/>
    <property type="match status" value="1"/>
</dbReference>
<evidence type="ECO:0000259" key="10">
    <source>
        <dbReference type="PROSITE" id="PS51195"/>
    </source>
</evidence>
<dbReference type="PROSITE" id="PS51192">
    <property type="entry name" value="HELICASE_ATP_BIND_1"/>
    <property type="match status" value="1"/>
</dbReference>
<protein>
    <recommendedName>
        <fullName evidence="1">RNA helicase</fullName>
        <ecNumber evidence="1">3.6.4.13</ecNumber>
    </recommendedName>
</protein>
<dbReference type="InterPro" id="IPR014001">
    <property type="entry name" value="Helicase_ATP-bd"/>
</dbReference>
<evidence type="ECO:0000313" key="11">
    <source>
        <dbReference type="EMBL" id="KAK2962141.1"/>
    </source>
</evidence>
<feature type="domain" description="DEAD-box RNA helicase Q" evidence="10">
    <location>
        <begin position="27"/>
        <end position="55"/>
    </location>
</feature>
<dbReference type="InterPro" id="IPR000629">
    <property type="entry name" value="RNA-helicase_DEAD-box_CS"/>
</dbReference>
<evidence type="ECO:0000259" key="9">
    <source>
        <dbReference type="PROSITE" id="PS51194"/>
    </source>
</evidence>
<dbReference type="EC" id="3.6.4.13" evidence="1"/>
<dbReference type="InterPro" id="IPR011545">
    <property type="entry name" value="DEAD/DEAH_box_helicase_dom"/>
</dbReference>
<dbReference type="SMART" id="SM00490">
    <property type="entry name" value="HELICc"/>
    <property type="match status" value="1"/>
</dbReference>
<evidence type="ECO:0000256" key="4">
    <source>
        <dbReference type="ARBA" id="ARBA00022806"/>
    </source>
</evidence>
<dbReference type="Gene3D" id="3.40.50.300">
    <property type="entry name" value="P-loop containing nucleotide triphosphate hydrolases"/>
    <property type="match status" value="2"/>
</dbReference>
<proteinExistence type="inferred from homology"/>
<keyword evidence="2 7" id="KW-0547">Nucleotide-binding</keyword>
<dbReference type="Pfam" id="PF00271">
    <property type="entry name" value="Helicase_C"/>
    <property type="match status" value="1"/>
</dbReference>
<name>A0ABQ9YEE2_9EUKA</name>
<dbReference type="GO" id="GO:0003724">
    <property type="term" value="F:RNA helicase activity"/>
    <property type="evidence" value="ECO:0007669"/>
    <property type="project" value="UniProtKB-EC"/>
</dbReference>
<evidence type="ECO:0000259" key="8">
    <source>
        <dbReference type="PROSITE" id="PS51192"/>
    </source>
</evidence>
<evidence type="ECO:0000256" key="6">
    <source>
        <dbReference type="PROSITE-ProRule" id="PRU00552"/>
    </source>
</evidence>
<dbReference type="SMART" id="SM00487">
    <property type="entry name" value="DEXDc"/>
    <property type="match status" value="1"/>
</dbReference>
<feature type="domain" description="Helicase C-terminal" evidence="9">
    <location>
        <begin position="263"/>
        <end position="391"/>
    </location>
</feature>
<dbReference type="CDD" id="cd18787">
    <property type="entry name" value="SF2_C_DEAD"/>
    <property type="match status" value="1"/>
</dbReference>
<accession>A0ABQ9YEE2</accession>
<dbReference type="Proteomes" id="UP001281761">
    <property type="component" value="Unassembled WGS sequence"/>
</dbReference>
<comment type="caution">
    <text evidence="11">The sequence shown here is derived from an EMBL/GenBank/DDBJ whole genome shotgun (WGS) entry which is preliminary data.</text>
</comment>
<evidence type="ECO:0000256" key="5">
    <source>
        <dbReference type="ARBA" id="ARBA00022840"/>
    </source>
</evidence>
<dbReference type="InterPro" id="IPR014014">
    <property type="entry name" value="RNA_helicase_DEAD_Q_motif"/>
</dbReference>
<dbReference type="SUPFAM" id="SSF52540">
    <property type="entry name" value="P-loop containing nucleoside triphosphate hydrolases"/>
    <property type="match status" value="2"/>
</dbReference>